<keyword evidence="3" id="KW-1185">Reference proteome</keyword>
<comment type="caution">
    <text evidence="2">The sequence shown here is derived from an EMBL/GenBank/DDBJ whole genome shotgun (WGS) entry which is preliminary data.</text>
</comment>
<feature type="coiled-coil region" evidence="1">
    <location>
        <begin position="516"/>
        <end position="562"/>
    </location>
</feature>
<dbReference type="GO" id="GO:0004180">
    <property type="term" value="F:carboxypeptidase activity"/>
    <property type="evidence" value="ECO:0007669"/>
    <property type="project" value="UniProtKB-KW"/>
</dbReference>
<keyword evidence="2" id="KW-0645">Protease</keyword>
<reference evidence="2 3" key="1">
    <citation type="submission" date="2024-02" db="EMBL/GenBank/DDBJ databases">
        <authorList>
            <person name="Chen Y."/>
            <person name="Shah S."/>
            <person name="Dougan E. K."/>
            <person name="Thang M."/>
            <person name="Chan C."/>
        </authorList>
    </citation>
    <scope>NUCLEOTIDE SEQUENCE [LARGE SCALE GENOMIC DNA]</scope>
</reference>
<evidence type="ECO:0000313" key="2">
    <source>
        <dbReference type="EMBL" id="CAK9093268.1"/>
    </source>
</evidence>
<dbReference type="InterPro" id="IPR029063">
    <property type="entry name" value="SAM-dependent_MTases_sf"/>
</dbReference>
<dbReference type="Pfam" id="PF18143">
    <property type="entry name" value="HAD_SAK_2"/>
    <property type="match status" value="1"/>
</dbReference>
<keyword evidence="2" id="KW-0121">Carboxypeptidase</keyword>
<proteinExistence type="predicted"/>
<protein>
    <submittedName>
        <fullName evidence="2">Carboxypeptidase</fullName>
    </submittedName>
</protein>
<evidence type="ECO:0000256" key="1">
    <source>
        <dbReference type="SAM" id="Coils"/>
    </source>
</evidence>
<evidence type="ECO:0000313" key="3">
    <source>
        <dbReference type="Proteomes" id="UP001642464"/>
    </source>
</evidence>
<dbReference type="SUPFAM" id="SSF53335">
    <property type="entry name" value="S-adenosyl-L-methionine-dependent methyltransferases"/>
    <property type="match status" value="1"/>
</dbReference>
<dbReference type="Proteomes" id="UP001642464">
    <property type="component" value="Unassembled WGS sequence"/>
</dbReference>
<gene>
    <name evidence="2" type="ORF">SCF082_LOCUS43867</name>
</gene>
<keyword evidence="2" id="KW-0378">Hydrolase</keyword>
<organism evidence="2 3">
    <name type="scientific">Durusdinium trenchii</name>
    <dbReference type="NCBI Taxonomy" id="1381693"/>
    <lineage>
        <taxon>Eukaryota</taxon>
        <taxon>Sar</taxon>
        <taxon>Alveolata</taxon>
        <taxon>Dinophyceae</taxon>
        <taxon>Suessiales</taxon>
        <taxon>Symbiodiniaceae</taxon>
        <taxon>Durusdinium</taxon>
    </lineage>
</organism>
<name>A0ABP0QYX4_9DINO</name>
<keyword evidence="1" id="KW-0175">Coiled coil</keyword>
<sequence length="802" mass="87786">MASELGICHTSPVLLAIEVNGYENLGQAAVDTGVQLERLGRFRVCSLPERRIALQCLSAWRPKFCTPAKPSKRQRVPDAVLAAAAAEAAARKEAMQKASVDFARFALEEPLLMVCACDRWERVLALDLQEAWQSTDFVNVSVEEIAPALFRIRGPVPPMPATPNQAPATEDQKEKIQILPEGTFDRECVWHAAGIRRCLQLLTLPLKPAEVIEAAAKLNFPDGWSLEHEGPHPVRYESLAPFTQSSSFLAAGLGRVISGPIRPSPDETDRHASARLVTVEMINSEGLHFLAKDSLGRQSFNPTAFGSIWRSRPFPDYSAALEPLAALALLGIGLRVHHRLGREPRAFLDATCGTGTVAAAAKYCVSAWPIFAGDVNVTMSKRSLANLAAAFPGQAYELLDEPPPTDPLPGIGVRHWDATNPWPIPARAGLGEGGEGLLVASNLPWGKSLDTQVEAATQVARTLSATLPRATMCLIAPEEVGRNCSDWFKLLHTAPVGKKAKDPMTQLKARTAASAAEREKAAKERAERVKAGVEEARKKRKLEDAKRLKDEAAAAAAAKKAKADDLLESLYGGLPPPDPKKDEALAMKIKEKDTWKQHRFPPLPAEDPSKVIFLDVDGVLRPLTAGGFRSMMVDGEWALRAETADFISGALLALRHIVETTGAIIVLSSEWRRDQPMRDGVDAILNEYEMRPCATWTPTDLQRDMGTENPFKAFTERRAREISQWLSTNPQVKQWVVIDDINMADADLDRKPGTLLMAPRIVQTHRKIGLTMEQAKAAVRLLRGEKLPPQILPVQPQVELVG</sequence>
<accession>A0ABP0QYX4</accession>
<dbReference type="EMBL" id="CAXAMM010040451">
    <property type="protein sequence ID" value="CAK9093268.1"/>
    <property type="molecule type" value="Genomic_DNA"/>
</dbReference>
<dbReference type="Gene3D" id="3.40.50.150">
    <property type="entry name" value="Vaccinia Virus protein VP39"/>
    <property type="match status" value="1"/>
</dbReference>